<proteinExistence type="predicted"/>
<comment type="caution">
    <text evidence="1">The sequence shown here is derived from an EMBL/GenBank/DDBJ whole genome shotgun (WGS) entry which is preliminary data.</text>
</comment>
<sequence>MAGKSLQQWWVMMVADRRHSYGNGGGCDEDPYIATALREKEGRDLF</sequence>
<evidence type="ECO:0000313" key="1">
    <source>
        <dbReference type="EMBL" id="KAF7844015.1"/>
    </source>
</evidence>
<dbReference type="EMBL" id="JAAIUW010000001">
    <property type="protein sequence ID" value="KAF7844015.1"/>
    <property type="molecule type" value="Genomic_DNA"/>
</dbReference>
<reference evidence="1" key="1">
    <citation type="submission" date="2020-09" db="EMBL/GenBank/DDBJ databases">
        <title>Genome-Enabled Discovery of Anthraquinone Biosynthesis in Senna tora.</title>
        <authorList>
            <person name="Kang S.-H."/>
            <person name="Pandey R.P."/>
            <person name="Lee C.-M."/>
            <person name="Sim J.-S."/>
            <person name="Jeong J.-T."/>
            <person name="Choi B.-S."/>
            <person name="Jung M."/>
            <person name="Ginzburg D."/>
            <person name="Zhao K."/>
            <person name="Won S.Y."/>
            <person name="Oh T.-J."/>
            <person name="Yu Y."/>
            <person name="Kim N.-H."/>
            <person name="Lee O.R."/>
            <person name="Lee T.-H."/>
            <person name="Bashyal P."/>
            <person name="Kim T.-S."/>
            <person name="Lee W.-H."/>
            <person name="Kawkins C."/>
            <person name="Kim C.-K."/>
            <person name="Kim J.S."/>
            <person name="Ahn B.O."/>
            <person name="Rhee S.Y."/>
            <person name="Sohng J.K."/>
        </authorList>
    </citation>
    <scope>NUCLEOTIDE SEQUENCE</scope>
    <source>
        <tissue evidence="1">Leaf</tissue>
    </source>
</reference>
<gene>
    <name evidence="1" type="ORF">G2W53_000920</name>
</gene>
<accession>A0A834XEL0</accession>
<dbReference type="AlphaFoldDB" id="A0A834XEL0"/>
<protein>
    <submittedName>
        <fullName evidence="1">Uncharacterized protein</fullName>
    </submittedName>
</protein>
<evidence type="ECO:0000313" key="2">
    <source>
        <dbReference type="Proteomes" id="UP000634136"/>
    </source>
</evidence>
<organism evidence="1 2">
    <name type="scientific">Senna tora</name>
    <dbReference type="NCBI Taxonomy" id="362788"/>
    <lineage>
        <taxon>Eukaryota</taxon>
        <taxon>Viridiplantae</taxon>
        <taxon>Streptophyta</taxon>
        <taxon>Embryophyta</taxon>
        <taxon>Tracheophyta</taxon>
        <taxon>Spermatophyta</taxon>
        <taxon>Magnoliopsida</taxon>
        <taxon>eudicotyledons</taxon>
        <taxon>Gunneridae</taxon>
        <taxon>Pentapetalae</taxon>
        <taxon>rosids</taxon>
        <taxon>fabids</taxon>
        <taxon>Fabales</taxon>
        <taxon>Fabaceae</taxon>
        <taxon>Caesalpinioideae</taxon>
        <taxon>Cassia clade</taxon>
        <taxon>Senna</taxon>
    </lineage>
</organism>
<dbReference type="Proteomes" id="UP000634136">
    <property type="component" value="Unassembled WGS sequence"/>
</dbReference>
<keyword evidence="2" id="KW-1185">Reference proteome</keyword>
<name>A0A834XEL0_9FABA</name>